<feature type="region of interest" description="Disordered" evidence="1">
    <location>
        <begin position="109"/>
        <end position="165"/>
    </location>
</feature>
<gene>
    <name evidence="2" type="ORF">KSF_096210</name>
</gene>
<feature type="compositionally biased region" description="Basic and acidic residues" evidence="1">
    <location>
        <begin position="116"/>
        <end position="147"/>
    </location>
</feature>
<reference evidence="2" key="1">
    <citation type="submission" date="2020-10" db="EMBL/GenBank/DDBJ databases">
        <title>Taxonomic study of unclassified bacteria belonging to the class Ktedonobacteria.</title>
        <authorList>
            <person name="Yabe S."/>
            <person name="Wang C.M."/>
            <person name="Zheng Y."/>
            <person name="Sakai Y."/>
            <person name="Cavaletti L."/>
            <person name="Monciardini P."/>
            <person name="Donadio S."/>
        </authorList>
    </citation>
    <scope>NUCLEOTIDE SEQUENCE</scope>
    <source>
        <strain evidence="2">ID150040</strain>
    </source>
</reference>
<name>A0A8J3ISE5_9CHLR</name>
<evidence type="ECO:0008006" key="4">
    <source>
        <dbReference type="Google" id="ProtNLM"/>
    </source>
</evidence>
<dbReference type="EMBL" id="BNJK01000002">
    <property type="protein sequence ID" value="GHO99573.1"/>
    <property type="molecule type" value="Genomic_DNA"/>
</dbReference>
<proteinExistence type="predicted"/>
<accession>A0A8J3ISE5</accession>
<dbReference type="Proteomes" id="UP000597444">
    <property type="component" value="Unassembled WGS sequence"/>
</dbReference>
<evidence type="ECO:0000256" key="1">
    <source>
        <dbReference type="SAM" id="MobiDB-lite"/>
    </source>
</evidence>
<evidence type="ECO:0000313" key="3">
    <source>
        <dbReference type="Proteomes" id="UP000597444"/>
    </source>
</evidence>
<comment type="caution">
    <text evidence="2">The sequence shown here is derived from an EMBL/GenBank/DDBJ whole genome shotgun (WGS) entry which is preliminary data.</text>
</comment>
<organism evidence="2 3">
    <name type="scientific">Reticulibacter mediterranei</name>
    <dbReference type="NCBI Taxonomy" id="2778369"/>
    <lineage>
        <taxon>Bacteria</taxon>
        <taxon>Bacillati</taxon>
        <taxon>Chloroflexota</taxon>
        <taxon>Ktedonobacteria</taxon>
        <taxon>Ktedonobacterales</taxon>
        <taxon>Reticulibacteraceae</taxon>
        <taxon>Reticulibacter</taxon>
    </lineage>
</organism>
<keyword evidence="3" id="KW-1185">Reference proteome</keyword>
<dbReference type="AlphaFoldDB" id="A0A8J3ISE5"/>
<dbReference type="RefSeq" id="WP_220210213.1">
    <property type="nucleotide sequence ID" value="NZ_BNJK01000002.1"/>
</dbReference>
<protein>
    <recommendedName>
        <fullName evidence="4">SWIM-type domain-containing protein</fullName>
    </recommendedName>
</protein>
<sequence length="180" mass="19858">MTATTTRRSTSGATKKASAVKPYTPAALFRVYDKKTGAVLGYAAPARNGEKTYHVTCDEHGHWDCDCPATVEHCVHVKAAMELCGIRVKAGRPGCKFSDGKEVASQIEAQAQQTETEQRDNEADRAAVDPEAKIEEVKPQRSTEEKMLTAPLNGNRRFPFAHVPTPTPRKVSMEWLCSRR</sequence>
<evidence type="ECO:0000313" key="2">
    <source>
        <dbReference type="EMBL" id="GHO99573.1"/>
    </source>
</evidence>